<accession>A0A0A8XTE6</accession>
<reference evidence="3" key="2">
    <citation type="journal article" date="2015" name="Data Brief">
        <title>Shoot transcriptome of the giant reed, Arundo donax.</title>
        <authorList>
            <person name="Barrero R.A."/>
            <person name="Guerrero F.D."/>
            <person name="Moolhuijzen P."/>
            <person name="Goolsby J.A."/>
            <person name="Tidwell J."/>
            <person name="Bellgard S.E."/>
            <person name="Bellgard M.I."/>
        </authorList>
    </citation>
    <scope>NUCLEOTIDE SEQUENCE</scope>
    <source>
        <tissue evidence="3">Shoot tissue taken approximately 20 cm above the soil surface</tissue>
    </source>
</reference>
<feature type="signal peptide" evidence="2">
    <location>
        <begin position="1"/>
        <end position="25"/>
    </location>
</feature>
<sequence length="62" mass="5799">MATTAGSKALTVLAVLAVAVASTAAMEAPAPSPVSAAGAVAPPLVGGTLASVAAFLITSLRH</sequence>
<dbReference type="EMBL" id="GBRH01280641">
    <property type="protein sequence ID" value="JAD17254.1"/>
    <property type="molecule type" value="Transcribed_RNA"/>
</dbReference>
<evidence type="ECO:0000256" key="1">
    <source>
        <dbReference type="SAM" id="Phobius"/>
    </source>
</evidence>
<feature type="transmembrane region" description="Helical" evidence="1">
    <location>
        <begin position="35"/>
        <end position="57"/>
    </location>
</feature>
<reference evidence="3" key="1">
    <citation type="submission" date="2014-09" db="EMBL/GenBank/DDBJ databases">
        <authorList>
            <person name="Magalhaes I.L.F."/>
            <person name="Oliveira U."/>
            <person name="Santos F.R."/>
            <person name="Vidigal T.H.D.A."/>
            <person name="Brescovit A.D."/>
            <person name="Santos A.J."/>
        </authorList>
    </citation>
    <scope>NUCLEOTIDE SEQUENCE</scope>
    <source>
        <tissue evidence="3">Shoot tissue taken approximately 20 cm above the soil surface</tissue>
    </source>
</reference>
<keyword evidence="2" id="KW-0732">Signal</keyword>
<keyword evidence="1" id="KW-1133">Transmembrane helix</keyword>
<keyword evidence="1" id="KW-0812">Transmembrane</keyword>
<protein>
    <submittedName>
        <fullName evidence="3">Uncharacterized protein</fullName>
    </submittedName>
</protein>
<dbReference type="AlphaFoldDB" id="A0A0A8XTE6"/>
<feature type="chain" id="PRO_5002044482" evidence="2">
    <location>
        <begin position="26"/>
        <end position="62"/>
    </location>
</feature>
<evidence type="ECO:0000313" key="3">
    <source>
        <dbReference type="EMBL" id="JAD17254.1"/>
    </source>
</evidence>
<keyword evidence="1" id="KW-0472">Membrane</keyword>
<organism evidence="3">
    <name type="scientific">Arundo donax</name>
    <name type="common">Giant reed</name>
    <name type="synonym">Donax arundinaceus</name>
    <dbReference type="NCBI Taxonomy" id="35708"/>
    <lineage>
        <taxon>Eukaryota</taxon>
        <taxon>Viridiplantae</taxon>
        <taxon>Streptophyta</taxon>
        <taxon>Embryophyta</taxon>
        <taxon>Tracheophyta</taxon>
        <taxon>Spermatophyta</taxon>
        <taxon>Magnoliopsida</taxon>
        <taxon>Liliopsida</taxon>
        <taxon>Poales</taxon>
        <taxon>Poaceae</taxon>
        <taxon>PACMAD clade</taxon>
        <taxon>Arundinoideae</taxon>
        <taxon>Arundineae</taxon>
        <taxon>Arundo</taxon>
    </lineage>
</organism>
<name>A0A0A8XTE6_ARUDO</name>
<proteinExistence type="predicted"/>
<evidence type="ECO:0000256" key="2">
    <source>
        <dbReference type="SAM" id="SignalP"/>
    </source>
</evidence>